<evidence type="ECO:0000313" key="1">
    <source>
        <dbReference type="EMBL" id="KAJ2805552.1"/>
    </source>
</evidence>
<name>A0ACC1LBV9_9FUNG</name>
<sequence>MAAGLVPCAAFPDVTIDHYNAKDSSQTVDFCTDKFNVSGKVPIWGQWSAEQDLASNLAINDGRRFWAGKQCPKAPKYRYKYNESVWLGIFACSGVEAAILAIWVVYKYFREKAVKLLRRNESGFTTATAAAVAVASYNDTKPLSGKVIDDAILSSASKEKHPDTPGSATDATDEGTELRLKGFKNDVLGWIGFVSVLVVTLGWFVLLGFWTGDYYGTLGEAASLAHYNSSLLDETFIPIWIFATTWMVVCCTFQERIRNYFRIECLPAEGTYVQIERELNELRMANSTSVFVMLAKRAEENFAKLIRANYHVKTCKIEHIPRTGQRYFNYMCTRYVFNESAAQYSPYQFDLGSTHSQLKSHAGGLSNDEASARFDLVGPNFISVDVPSYATAFVLEMSQFFYLYQFMVMWLYYYWNYYVIGVIDTCIILLSAVVKVVVRVRSELRVKHMAEHSEACSILRDGEWRDLSTIDLVPGDVFRVVAGMHVPCDAVVLGGNIVSDESSLTGEPLPIRKFPIGDDNGIHEKSGAGKINTLFAGTSVSQAQAVTTSDGSVSEPIGLCVHTGTQTDKGQLVQEILFPQPISFIFNEQLRLVFGILILYAVLVFILAMVFYQTQPSASWFYAMFSCSQLISPLLPAALVMGQSVAANRLKKKQIYCVNLDRVIMAGKVQMFCFDKTGTLTKEGLEFYGGLCAHTSEYDVQAPSFDTFVDSF</sequence>
<gene>
    <name evidence="1" type="ORF">H4S07_003991</name>
</gene>
<dbReference type="EMBL" id="JANBUP010001465">
    <property type="protein sequence ID" value="KAJ2805552.1"/>
    <property type="molecule type" value="Genomic_DNA"/>
</dbReference>
<protein>
    <submittedName>
        <fullName evidence="1">Uncharacterized protein</fullName>
    </submittedName>
</protein>
<feature type="non-terminal residue" evidence="1">
    <location>
        <position position="712"/>
    </location>
</feature>
<proteinExistence type="predicted"/>
<keyword evidence="2" id="KW-1185">Reference proteome</keyword>
<dbReference type="Proteomes" id="UP001140096">
    <property type="component" value="Unassembled WGS sequence"/>
</dbReference>
<accession>A0ACC1LBV9</accession>
<organism evidence="1 2">
    <name type="scientific">Coemansia furcata</name>
    <dbReference type="NCBI Taxonomy" id="417177"/>
    <lineage>
        <taxon>Eukaryota</taxon>
        <taxon>Fungi</taxon>
        <taxon>Fungi incertae sedis</taxon>
        <taxon>Zoopagomycota</taxon>
        <taxon>Kickxellomycotina</taxon>
        <taxon>Kickxellomycetes</taxon>
        <taxon>Kickxellales</taxon>
        <taxon>Kickxellaceae</taxon>
        <taxon>Coemansia</taxon>
    </lineage>
</organism>
<reference evidence="1" key="1">
    <citation type="submission" date="2022-07" db="EMBL/GenBank/DDBJ databases">
        <title>Phylogenomic reconstructions and comparative analyses of Kickxellomycotina fungi.</title>
        <authorList>
            <person name="Reynolds N.K."/>
            <person name="Stajich J.E."/>
            <person name="Barry K."/>
            <person name="Grigoriev I.V."/>
            <person name="Crous P."/>
            <person name="Smith M.E."/>
        </authorList>
    </citation>
    <scope>NUCLEOTIDE SEQUENCE</scope>
    <source>
        <strain evidence="1">CBS 102833</strain>
    </source>
</reference>
<evidence type="ECO:0000313" key="2">
    <source>
        <dbReference type="Proteomes" id="UP001140096"/>
    </source>
</evidence>
<comment type="caution">
    <text evidence="1">The sequence shown here is derived from an EMBL/GenBank/DDBJ whole genome shotgun (WGS) entry which is preliminary data.</text>
</comment>